<dbReference type="EMBL" id="SMDR01000001">
    <property type="protein sequence ID" value="TNJ34526.1"/>
    <property type="molecule type" value="Genomic_DNA"/>
</dbReference>
<evidence type="ECO:0000313" key="6">
    <source>
        <dbReference type="Proteomes" id="UP000305760"/>
    </source>
</evidence>
<keyword evidence="2" id="KW-0479">Metal-binding</keyword>
<dbReference type="SUPFAM" id="SSF51316">
    <property type="entry name" value="Mss4-like"/>
    <property type="match status" value="1"/>
</dbReference>
<keyword evidence="3" id="KW-0862">Zinc</keyword>
<keyword evidence="6" id="KW-1185">Reference proteome</keyword>
<dbReference type="GO" id="GO:0016846">
    <property type="term" value="F:carbon-sulfur lyase activity"/>
    <property type="evidence" value="ECO:0007669"/>
    <property type="project" value="InterPro"/>
</dbReference>
<dbReference type="Proteomes" id="UP000305760">
    <property type="component" value="Unassembled WGS sequence"/>
</dbReference>
<proteinExistence type="inferred from homology"/>
<evidence type="ECO:0000256" key="2">
    <source>
        <dbReference type="ARBA" id="ARBA00022723"/>
    </source>
</evidence>
<dbReference type="RefSeq" id="WP_139444996.1">
    <property type="nucleotide sequence ID" value="NZ_SMDR01000001.1"/>
</dbReference>
<feature type="domain" description="CENP-V/GFA" evidence="4">
    <location>
        <begin position="5"/>
        <end position="122"/>
    </location>
</feature>
<dbReference type="Gene3D" id="2.170.150.70">
    <property type="match status" value="1"/>
</dbReference>
<evidence type="ECO:0000256" key="1">
    <source>
        <dbReference type="ARBA" id="ARBA00005495"/>
    </source>
</evidence>
<accession>A0A5C4RTL2</accession>
<evidence type="ECO:0000256" key="3">
    <source>
        <dbReference type="ARBA" id="ARBA00022833"/>
    </source>
</evidence>
<sequence>MKKTYHGSCHCGDVRYRVQLDLAAGSRRCNCRFCLKTHFWKAFVMPADLELLQGADRRTDYRGPESQWPEGHVHHWFCRRCGVRCFTDGFLVEFGGDFHCINLCTLDDASDEELAATPIQYEDGRCDAQERRPAITSFL</sequence>
<dbReference type="InterPro" id="IPR011057">
    <property type="entry name" value="Mss4-like_sf"/>
</dbReference>
<dbReference type="AlphaFoldDB" id="A0A5C4RTL2"/>
<dbReference type="Pfam" id="PF04828">
    <property type="entry name" value="GFA"/>
    <property type="match status" value="1"/>
</dbReference>
<dbReference type="InterPro" id="IPR006913">
    <property type="entry name" value="CENP-V/GFA"/>
</dbReference>
<comment type="similarity">
    <text evidence="1">Belongs to the Gfa family.</text>
</comment>
<dbReference type="OrthoDB" id="9805575at2"/>
<gene>
    <name evidence="5" type="ORF">E1B00_01685</name>
</gene>
<name>A0A5C4RTL2_9GAMM</name>
<reference evidence="5 6" key="1">
    <citation type="submission" date="2019-03" db="EMBL/GenBank/DDBJ databases">
        <title>Arenimonas daejeonensis sp. nov., isolated from compost.</title>
        <authorList>
            <person name="Jeon C.O."/>
        </authorList>
    </citation>
    <scope>NUCLEOTIDE SEQUENCE [LARGE SCALE GENOMIC DNA]</scope>
    <source>
        <strain evidence="5 6">R29</strain>
    </source>
</reference>
<dbReference type="PROSITE" id="PS51891">
    <property type="entry name" value="CENP_V_GFA"/>
    <property type="match status" value="1"/>
</dbReference>
<organism evidence="5 6">
    <name type="scientific">Arenimonas terrae</name>
    <dbReference type="NCBI Taxonomy" id="2546226"/>
    <lineage>
        <taxon>Bacteria</taxon>
        <taxon>Pseudomonadati</taxon>
        <taxon>Pseudomonadota</taxon>
        <taxon>Gammaproteobacteria</taxon>
        <taxon>Lysobacterales</taxon>
        <taxon>Lysobacteraceae</taxon>
        <taxon>Arenimonas</taxon>
    </lineage>
</organism>
<dbReference type="PANTHER" id="PTHR28620:SF1">
    <property type="entry name" value="CENP-V_GFA DOMAIN-CONTAINING PROTEIN"/>
    <property type="match status" value="1"/>
</dbReference>
<comment type="caution">
    <text evidence="5">The sequence shown here is derived from an EMBL/GenBank/DDBJ whole genome shotgun (WGS) entry which is preliminary data.</text>
</comment>
<dbReference type="InterPro" id="IPR052355">
    <property type="entry name" value="CENP-V-like"/>
</dbReference>
<dbReference type="GO" id="GO:0046872">
    <property type="term" value="F:metal ion binding"/>
    <property type="evidence" value="ECO:0007669"/>
    <property type="project" value="UniProtKB-KW"/>
</dbReference>
<evidence type="ECO:0000259" key="4">
    <source>
        <dbReference type="PROSITE" id="PS51891"/>
    </source>
</evidence>
<evidence type="ECO:0000313" key="5">
    <source>
        <dbReference type="EMBL" id="TNJ34526.1"/>
    </source>
</evidence>
<dbReference type="PANTHER" id="PTHR28620">
    <property type="entry name" value="CENTROMERE PROTEIN V"/>
    <property type="match status" value="1"/>
</dbReference>
<protein>
    <submittedName>
        <fullName evidence="5">GFA family protein</fullName>
    </submittedName>
</protein>